<evidence type="ECO:0000313" key="2">
    <source>
        <dbReference type="EMBL" id="OQB74227.1"/>
    </source>
</evidence>
<dbReference type="AlphaFoldDB" id="A0A1V6CBH6"/>
<dbReference type="Pfam" id="PF12706">
    <property type="entry name" value="Lactamase_B_2"/>
    <property type="match status" value="1"/>
</dbReference>
<proteinExistence type="predicted"/>
<dbReference type="InterPro" id="IPR001279">
    <property type="entry name" value="Metallo-B-lactamas"/>
</dbReference>
<gene>
    <name evidence="2" type="ORF">BWX89_00603</name>
</gene>
<evidence type="ECO:0000259" key="1">
    <source>
        <dbReference type="Pfam" id="PF12706"/>
    </source>
</evidence>
<name>A0A1V6CBH6_UNCT6</name>
<dbReference type="CDD" id="cd07741">
    <property type="entry name" value="metallo-hydrolase-like_MBL-fold"/>
    <property type="match status" value="1"/>
</dbReference>
<dbReference type="PANTHER" id="PTHR42663:SF6">
    <property type="entry name" value="HYDROLASE C777.06C-RELATED"/>
    <property type="match status" value="1"/>
</dbReference>
<dbReference type="EMBL" id="MWDQ01000047">
    <property type="protein sequence ID" value="OQB74227.1"/>
    <property type="molecule type" value="Genomic_DNA"/>
</dbReference>
<dbReference type="InterPro" id="IPR036866">
    <property type="entry name" value="RibonucZ/Hydroxyglut_hydro"/>
</dbReference>
<dbReference type="PANTHER" id="PTHR42663">
    <property type="entry name" value="HYDROLASE C777.06C-RELATED-RELATED"/>
    <property type="match status" value="1"/>
</dbReference>
<feature type="domain" description="Metallo-beta-lactamase" evidence="1">
    <location>
        <begin position="18"/>
        <end position="203"/>
    </location>
</feature>
<accession>A0A1V6CBH6</accession>
<sequence>MIRQLRASGGMWFEVNDTRMLVDPGPGCLVRVNKSRPPLKSSYLDAIFVSHKHIDHTNDVNVMIEAMTDGGFNKKGILFCPHEALENPPVIFPYALKFLEKVIEVSASSFYKVKELDIKIPLLMRHQTETYGFIIESKNLPSIGYIPDTEFFPEIITAYKGTDILIVNVVFSQPRPGVMHLGLPEALEIITEVKPKKAILTHFGMTMLKERIWEKTEHLSKQTFIDIIAASDGMTFKL</sequence>
<comment type="caution">
    <text evidence="2">The sequence shown here is derived from an EMBL/GenBank/DDBJ whole genome shotgun (WGS) entry which is preliminary data.</text>
</comment>
<dbReference type="SUPFAM" id="SSF56281">
    <property type="entry name" value="Metallo-hydrolase/oxidoreductase"/>
    <property type="match status" value="1"/>
</dbReference>
<dbReference type="Proteomes" id="UP000485562">
    <property type="component" value="Unassembled WGS sequence"/>
</dbReference>
<dbReference type="Gene3D" id="3.60.15.10">
    <property type="entry name" value="Ribonuclease Z/Hydroxyacylglutathione hydrolase-like"/>
    <property type="match status" value="1"/>
</dbReference>
<organism evidence="2">
    <name type="scientific">candidate division TA06 bacterium ADurb.Bin131</name>
    <dbReference type="NCBI Taxonomy" id="1852827"/>
    <lineage>
        <taxon>Bacteria</taxon>
        <taxon>Bacteria division TA06</taxon>
    </lineage>
</organism>
<protein>
    <submittedName>
        <fullName evidence="2">Ribonuclease Z</fullName>
    </submittedName>
</protein>
<reference evidence="2" key="1">
    <citation type="submission" date="2017-02" db="EMBL/GenBank/DDBJ databases">
        <title>Delving into the versatile metabolic prowess of the omnipresent phylum Bacteroidetes.</title>
        <authorList>
            <person name="Nobu M.K."/>
            <person name="Mei R."/>
            <person name="Narihiro T."/>
            <person name="Kuroda K."/>
            <person name="Liu W.-T."/>
        </authorList>
    </citation>
    <scope>NUCLEOTIDE SEQUENCE</scope>
    <source>
        <strain evidence="2">ADurb.Bin131</strain>
    </source>
</reference>